<organism evidence="1">
    <name type="scientific">marine sediment metagenome</name>
    <dbReference type="NCBI Taxonomy" id="412755"/>
    <lineage>
        <taxon>unclassified sequences</taxon>
        <taxon>metagenomes</taxon>
        <taxon>ecological metagenomes</taxon>
    </lineage>
</organism>
<sequence length="77" mass="8620">MKDLWICGTYVSGDFPVVAWEFNGVFSTKELAVARCQTWKDFVARYELDVAAPVKTVPMPDAFYPLEGPEEGEEGVD</sequence>
<accession>A0A0F9MEK7</accession>
<reference evidence="1" key="1">
    <citation type="journal article" date="2015" name="Nature">
        <title>Complex archaea that bridge the gap between prokaryotes and eukaryotes.</title>
        <authorList>
            <person name="Spang A."/>
            <person name="Saw J.H."/>
            <person name="Jorgensen S.L."/>
            <person name="Zaremba-Niedzwiedzka K."/>
            <person name="Martijn J."/>
            <person name="Lind A.E."/>
            <person name="van Eijk R."/>
            <person name="Schleper C."/>
            <person name="Guy L."/>
            <person name="Ettema T.J."/>
        </authorList>
    </citation>
    <scope>NUCLEOTIDE SEQUENCE</scope>
</reference>
<evidence type="ECO:0000313" key="1">
    <source>
        <dbReference type="EMBL" id="KKN04279.1"/>
    </source>
</evidence>
<name>A0A0F9MEK7_9ZZZZ</name>
<dbReference type="AlphaFoldDB" id="A0A0F9MEK7"/>
<gene>
    <name evidence="1" type="ORF">LCGC14_1099080</name>
</gene>
<protein>
    <submittedName>
        <fullName evidence="1">Uncharacterized protein</fullName>
    </submittedName>
</protein>
<comment type="caution">
    <text evidence="1">The sequence shown here is derived from an EMBL/GenBank/DDBJ whole genome shotgun (WGS) entry which is preliminary data.</text>
</comment>
<proteinExistence type="predicted"/>
<dbReference type="EMBL" id="LAZR01004938">
    <property type="protein sequence ID" value="KKN04279.1"/>
    <property type="molecule type" value="Genomic_DNA"/>
</dbReference>